<dbReference type="Proteomes" id="UP000789860">
    <property type="component" value="Unassembled WGS sequence"/>
</dbReference>
<protein>
    <submittedName>
        <fullName evidence="1">2027_t:CDS:1</fullName>
    </submittedName>
</protein>
<name>A0ACA9NZ47_9GLOM</name>
<evidence type="ECO:0000313" key="2">
    <source>
        <dbReference type="Proteomes" id="UP000789860"/>
    </source>
</evidence>
<keyword evidence="2" id="KW-1185">Reference proteome</keyword>
<organism evidence="1 2">
    <name type="scientific">Scutellospora calospora</name>
    <dbReference type="NCBI Taxonomy" id="85575"/>
    <lineage>
        <taxon>Eukaryota</taxon>
        <taxon>Fungi</taxon>
        <taxon>Fungi incertae sedis</taxon>
        <taxon>Mucoromycota</taxon>
        <taxon>Glomeromycotina</taxon>
        <taxon>Glomeromycetes</taxon>
        <taxon>Diversisporales</taxon>
        <taxon>Gigasporaceae</taxon>
        <taxon>Scutellospora</taxon>
    </lineage>
</organism>
<feature type="non-terminal residue" evidence="1">
    <location>
        <position position="1"/>
    </location>
</feature>
<sequence length="106" mass="12523">ENYGWGHDTNEKEISLIAPLNPWPMDNPWLMNDNEISEGWNNEQRIDEFLELTPRTSSDKGYEEITDFYFDEKENPVVTYNTEDLPVEHKDRLISILDENSNLFAK</sequence>
<accession>A0ACA9NZ47</accession>
<dbReference type="EMBL" id="CAJVPM010032833">
    <property type="protein sequence ID" value="CAG8683576.1"/>
    <property type="molecule type" value="Genomic_DNA"/>
</dbReference>
<reference evidence="1" key="1">
    <citation type="submission" date="2021-06" db="EMBL/GenBank/DDBJ databases">
        <authorList>
            <person name="Kallberg Y."/>
            <person name="Tangrot J."/>
            <person name="Rosling A."/>
        </authorList>
    </citation>
    <scope>NUCLEOTIDE SEQUENCE</scope>
    <source>
        <strain evidence="1">AU212A</strain>
    </source>
</reference>
<comment type="caution">
    <text evidence="1">The sequence shown here is derived from an EMBL/GenBank/DDBJ whole genome shotgun (WGS) entry which is preliminary data.</text>
</comment>
<gene>
    <name evidence="1" type="ORF">SCALOS_LOCUS9821</name>
</gene>
<feature type="non-terminal residue" evidence="1">
    <location>
        <position position="106"/>
    </location>
</feature>
<proteinExistence type="predicted"/>
<evidence type="ECO:0000313" key="1">
    <source>
        <dbReference type="EMBL" id="CAG8683576.1"/>
    </source>
</evidence>